<keyword evidence="1" id="KW-0812">Transmembrane</keyword>
<keyword evidence="1" id="KW-1133">Transmembrane helix</keyword>
<keyword evidence="1" id="KW-0472">Membrane</keyword>
<name>A0ABW7C5D4_9CYAN</name>
<dbReference type="Proteomes" id="UP001604335">
    <property type="component" value="Unassembled WGS sequence"/>
</dbReference>
<dbReference type="RefSeq" id="WP_393010023.1">
    <property type="nucleotide sequence ID" value="NZ_JAZAQF010000006.1"/>
</dbReference>
<comment type="caution">
    <text evidence="2">The sequence shown here is derived from an EMBL/GenBank/DDBJ whole genome shotgun (WGS) entry which is preliminary data.</text>
</comment>
<gene>
    <name evidence="2" type="ORF">VPK24_01320</name>
</gene>
<dbReference type="EMBL" id="JAZAQF010000006">
    <property type="protein sequence ID" value="MFG3816261.1"/>
    <property type="molecule type" value="Genomic_DNA"/>
</dbReference>
<organism evidence="2 3">
    <name type="scientific">Limnothrix redekei LRLZ20PSL1</name>
    <dbReference type="NCBI Taxonomy" id="3112953"/>
    <lineage>
        <taxon>Bacteria</taxon>
        <taxon>Bacillati</taxon>
        <taxon>Cyanobacteriota</taxon>
        <taxon>Cyanophyceae</taxon>
        <taxon>Pseudanabaenales</taxon>
        <taxon>Pseudanabaenaceae</taxon>
        <taxon>Limnothrix</taxon>
    </lineage>
</organism>
<accession>A0ABW7C5D4</accession>
<feature type="transmembrane region" description="Helical" evidence="1">
    <location>
        <begin position="21"/>
        <end position="38"/>
    </location>
</feature>
<evidence type="ECO:0000313" key="3">
    <source>
        <dbReference type="Proteomes" id="UP001604335"/>
    </source>
</evidence>
<evidence type="ECO:0000313" key="2">
    <source>
        <dbReference type="EMBL" id="MFG3816261.1"/>
    </source>
</evidence>
<reference evidence="3" key="1">
    <citation type="journal article" date="2024" name="Algal Res.">
        <title>Biochemical, toxicological and genomic investigation of a high-biomass producing Limnothrix strain isolated from Italian shallow drinking water reservoir.</title>
        <authorList>
            <person name="Simonazzi M."/>
            <person name="Shishido T.K."/>
            <person name="Delbaje E."/>
            <person name="Wahlsten M."/>
            <person name="Fewer D.P."/>
            <person name="Sivonen K."/>
            <person name="Pezzolesi L."/>
            <person name="Pistocchi R."/>
        </authorList>
    </citation>
    <scope>NUCLEOTIDE SEQUENCE [LARGE SCALE GENOMIC DNA]</scope>
    <source>
        <strain evidence="3">LRLZ20PSL1</strain>
    </source>
</reference>
<protein>
    <submittedName>
        <fullName evidence="2">Uncharacterized protein</fullName>
    </submittedName>
</protein>
<keyword evidence="3" id="KW-1185">Reference proteome</keyword>
<sequence length="89" mass="9792">MNRTTNPLQIWQLATPEDRREFAMGLLVALSLGVGFGFGAENFYVGLLTGLVVMTLQQQQLATTVLLRELGKVRELVDRSSDRAEDGPA</sequence>
<evidence type="ECO:0000256" key="1">
    <source>
        <dbReference type="SAM" id="Phobius"/>
    </source>
</evidence>
<proteinExistence type="predicted"/>